<dbReference type="InterPro" id="IPR012156">
    <property type="entry name" value="Cold_shock_CspA"/>
</dbReference>
<dbReference type="OrthoDB" id="1698854at2"/>
<comment type="caution">
    <text evidence="2">The sequence shown here is derived from an EMBL/GenBank/DDBJ whole genome shotgun (WGS) entry which is preliminary data.</text>
</comment>
<keyword evidence="1" id="KW-1133">Transmembrane helix</keyword>
<keyword evidence="3" id="KW-1185">Reference proteome</keyword>
<evidence type="ECO:0000256" key="1">
    <source>
        <dbReference type="SAM" id="Phobius"/>
    </source>
</evidence>
<sequence length="82" mass="9752">MIYAIIINLYSFYLFGKDKKLSKNHKWRISENRLLLVCFIGGSLGGLLGMKYYSHKTKKRKFTILIPLFLILQLYLVYEFIL</sequence>
<organism evidence="2 3">
    <name type="scientific">Soehngenia longivitae</name>
    <dbReference type="NCBI Taxonomy" id="2562294"/>
    <lineage>
        <taxon>Bacteria</taxon>
        <taxon>Bacillati</taxon>
        <taxon>Bacillota</taxon>
        <taxon>Tissierellia</taxon>
        <taxon>Tissierellales</taxon>
        <taxon>Tissierellaceae</taxon>
        <taxon>Soehngenia</taxon>
    </lineage>
</organism>
<dbReference type="InterPro" id="IPR010718">
    <property type="entry name" value="DUF1294"/>
</dbReference>
<feature type="transmembrane region" description="Helical" evidence="1">
    <location>
        <begin position="62"/>
        <end position="81"/>
    </location>
</feature>
<dbReference type="GO" id="GO:0003676">
    <property type="term" value="F:nucleic acid binding"/>
    <property type="evidence" value="ECO:0007669"/>
    <property type="project" value="InterPro"/>
</dbReference>
<gene>
    <name evidence="2" type="ORF">E4100_01980</name>
</gene>
<evidence type="ECO:0000313" key="2">
    <source>
        <dbReference type="EMBL" id="TFZ41524.1"/>
    </source>
</evidence>
<proteinExistence type="predicted"/>
<dbReference type="EMBL" id="SRIB01000002">
    <property type="protein sequence ID" value="TFZ41524.1"/>
    <property type="molecule type" value="Genomic_DNA"/>
</dbReference>
<keyword evidence="1" id="KW-0472">Membrane</keyword>
<keyword evidence="1" id="KW-0812">Transmembrane</keyword>
<name>A0A4Z0D9H5_9FIRM</name>
<reference evidence="2 3" key="1">
    <citation type="submission" date="2019-03" db="EMBL/GenBank/DDBJ databases">
        <title>Draft genome sequence data and analysis of a Fermenting Bacterium, Soehngenia longevitae strain 1933PT, isolated from petroleum reservoir in Azerbaijan.</title>
        <authorList>
            <person name="Grouzdev D.S."/>
            <person name="Bidzhieva S.K."/>
            <person name="Sokolova D.S."/>
            <person name="Tourova T.P."/>
            <person name="Poltaraus A.B."/>
            <person name="Nazina T.N."/>
        </authorList>
    </citation>
    <scope>NUCLEOTIDE SEQUENCE [LARGE SCALE GENOMIC DNA]</scope>
    <source>
        <strain evidence="2 3">1933P</strain>
    </source>
</reference>
<dbReference type="Pfam" id="PF06961">
    <property type="entry name" value="DUF1294"/>
    <property type="match status" value="1"/>
</dbReference>
<feature type="transmembrane region" description="Helical" evidence="1">
    <location>
        <begin position="33"/>
        <end position="50"/>
    </location>
</feature>
<dbReference type="AlphaFoldDB" id="A0A4Z0D9H5"/>
<accession>A0A4Z0D9H5</accession>
<dbReference type="Proteomes" id="UP000298381">
    <property type="component" value="Unassembled WGS sequence"/>
</dbReference>
<protein>
    <submittedName>
        <fullName evidence="2">DUF1294 domain-containing protein</fullName>
    </submittedName>
</protein>
<dbReference type="PIRSF" id="PIRSF002599">
    <property type="entry name" value="Cold_shock_A"/>
    <property type="match status" value="1"/>
</dbReference>
<evidence type="ECO:0000313" key="3">
    <source>
        <dbReference type="Proteomes" id="UP000298381"/>
    </source>
</evidence>